<name>A0A2T0Q974_9ACTN</name>
<reference evidence="2 3" key="1">
    <citation type="submission" date="2018-03" db="EMBL/GenBank/DDBJ databases">
        <title>Genomic Encyclopedia of Archaeal and Bacterial Type Strains, Phase II (KMG-II): from individual species to whole genera.</title>
        <authorList>
            <person name="Goeker M."/>
        </authorList>
    </citation>
    <scope>NUCLEOTIDE SEQUENCE [LARGE SCALE GENOMIC DNA]</scope>
    <source>
        <strain evidence="2 3">DSM 45601</strain>
    </source>
</reference>
<comment type="caution">
    <text evidence="2">The sequence shown here is derived from an EMBL/GenBank/DDBJ whole genome shotgun (WGS) entry which is preliminary data.</text>
</comment>
<dbReference type="EMBL" id="PVZC01000002">
    <property type="protein sequence ID" value="PRY00418.1"/>
    <property type="molecule type" value="Genomic_DNA"/>
</dbReference>
<sequence length="137" mass="14329">MSSHMSLYMEAAGPVHSRQAHTPVPPLPNRRGPSSIAAEVGPVELVTDAERARRAALADIADSEFAGPAEVGPLLDRFESESSALVAELGAETAALVERFAVETEALFDTPARGESAPVVQLSARRRGGWPVSGEAA</sequence>
<keyword evidence="3" id="KW-1185">Reference proteome</keyword>
<accession>A0A2T0Q974</accession>
<organism evidence="2 3">
    <name type="scientific">Allonocardiopsis opalescens</name>
    <dbReference type="NCBI Taxonomy" id="1144618"/>
    <lineage>
        <taxon>Bacteria</taxon>
        <taxon>Bacillati</taxon>
        <taxon>Actinomycetota</taxon>
        <taxon>Actinomycetes</taxon>
        <taxon>Streptosporangiales</taxon>
        <taxon>Allonocardiopsis</taxon>
    </lineage>
</organism>
<gene>
    <name evidence="2" type="ORF">CLV72_10247</name>
</gene>
<evidence type="ECO:0000256" key="1">
    <source>
        <dbReference type="SAM" id="MobiDB-lite"/>
    </source>
</evidence>
<evidence type="ECO:0000313" key="2">
    <source>
        <dbReference type="EMBL" id="PRY00418.1"/>
    </source>
</evidence>
<proteinExistence type="predicted"/>
<evidence type="ECO:0000313" key="3">
    <source>
        <dbReference type="Proteomes" id="UP000237846"/>
    </source>
</evidence>
<dbReference type="AlphaFoldDB" id="A0A2T0Q974"/>
<dbReference type="Proteomes" id="UP000237846">
    <property type="component" value="Unassembled WGS sequence"/>
</dbReference>
<protein>
    <submittedName>
        <fullName evidence="2">Uncharacterized protein</fullName>
    </submittedName>
</protein>
<feature type="region of interest" description="Disordered" evidence="1">
    <location>
        <begin position="1"/>
        <end position="40"/>
    </location>
</feature>